<protein>
    <submittedName>
        <fullName evidence="1">Uncharacterized protein</fullName>
    </submittedName>
</protein>
<feature type="non-terminal residue" evidence="1">
    <location>
        <position position="1"/>
    </location>
</feature>
<dbReference type="AlphaFoldDB" id="A0A0V1I9L5"/>
<dbReference type="EMBL" id="JYDP01000001">
    <property type="protein sequence ID" value="KRZ19140.1"/>
    <property type="molecule type" value="Genomic_DNA"/>
</dbReference>
<reference evidence="1 2" key="1">
    <citation type="submission" date="2015-01" db="EMBL/GenBank/DDBJ databases">
        <title>Evolution of Trichinella species and genotypes.</title>
        <authorList>
            <person name="Korhonen P.K."/>
            <person name="Edoardo P."/>
            <person name="Giuseppe L.R."/>
            <person name="Gasser R.B."/>
        </authorList>
    </citation>
    <scope>NUCLEOTIDE SEQUENCE [LARGE SCALE GENOMIC DNA]</scope>
    <source>
        <strain evidence="1">ISS1029</strain>
    </source>
</reference>
<sequence>LQLSVPNQELHFVCAIKTCPAKMTCPIMIMKGFLLISLIFNIRVNICKAVLTTEQFLYNFKMMVQDWFNESQTSSRYYVLQKVKGTVIYENYMSTDFEFKRSNCTKHQMPVHLVREKYGCFAIDSEDLKHIMKCTVLHNGCMVALQTLNNFAAQCHHGDSSALHEIEKLFPDKY</sequence>
<evidence type="ECO:0000313" key="1">
    <source>
        <dbReference type="EMBL" id="KRZ19140.1"/>
    </source>
</evidence>
<keyword evidence="2" id="KW-1185">Reference proteome</keyword>
<evidence type="ECO:0000313" key="2">
    <source>
        <dbReference type="Proteomes" id="UP000055024"/>
    </source>
</evidence>
<dbReference type="Proteomes" id="UP000055024">
    <property type="component" value="Unassembled WGS sequence"/>
</dbReference>
<name>A0A0V1I9L5_9BILA</name>
<comment type="caution">
    <text evidence="1">The sequence shown here is derived from an EMBL/GenBank/DDBJ whole genome shotgun (WGS) entry which is preliminary data.</text>
</comment>
<gene>
    <name evidence="1" type="ORF">T11_12556</name>
</gene>
<dbReference type="OrthoDB" id="5914569at2759"/>
<proteinExistence type="predicted"/>
<accession>A0A0V1I9L5</accession>
<organism evidence="1 2">
    <name type="scientific">Trichinella zimbabwensis</name>
    <dbReference type="NCBI Taxonomy" id="268475"/>
    <lineage>
        <taxon>Eukaryota</taxon>
        <taxon>Metazoa</taxon>
        <taxon>Ecdysozoa</taxon>
        <taxon>Nematoda</taxon>
        <taxon>Enoplea</taxon>
        <taxon>Dorylaimia</taxon>
        <taxon>Trichinellida</taxon>
        <taxon>Trichinellidae</taxon>
        <taxon>Trichinella</taxon>
    </lineage>
</organism>